<dbReference type="PROSITE" id="PS51257">
    <property type="entry name" value="PROKAR_LIPOPROTEIN"/>
    <property type="match status" value="1"/>
</dbReference>
<comment type="caution">
    <text evidence="3">The sequence shown here is derived from an EMBL/GenBank/DDBJ whole genome shotgun (WGS) entry which is preliminary data.</text>
</comment>
<feature type="compositionally biased region" description="Basic and acidic residues" evidence="1">
    <location>
        <begin position="108"/>
        <end position="126"/>
    </location>
</feature>
<proteinExistence type="predicted"/>
<keyword evidence="2" id="KW-0472">Membrane</keyword>
<dbReference type="AlphaFoldDB" id="J9GQC5"/>
<accession>J9GQC5</accession>
<evidence type="ECO:0000313" key="3">
    <source>
        <dbReference type="EMBL" id="EJX04648.1"/>
    </source>
</evidence>
<organism evidence="3">
    <name type="scientific">gut metagenome</name>
    <dbReference type="NCBI Taxonomy" id="749906"/>
    <lineage>
        <taxon>unclassified sequences</taxon>
        <taxon>metagenomes</taxon>
        <taxon>organismal metagenomes</taxon>
    </lineage>
</organism>
<gene>
    <name evidence="3" type="ORF">EVA_07245</name>
</gene>
<keyword evidence="2" id="KW-1133">Transmembrane helix</keyword>
<reference evidence="3" key="1">
    <citation type="journal article" date="2012" name="PLoS ONE">
        <title>Gene sets for utilization of primary and secondary nutrition supplies in the distal gut of endangered iberian lynx.</title>
        <authorList>
            <person name="Alcaide M."/>
            <person name="Messina E."/>
            <person name="Richter M."/>
            <person name="Bargiela R."/>
            <person name="Peplies J."/>
            <person name="Huws S.A."/>
            <person name="Newbold C.J."/>
            <person name="Golyshin P.N."/>
            <person name="Simon M.A."/>
            <person name="Lopez G."/>
            <person name="Yakimov M.M."/>
            <person name="Ferrer M."/>
        </authorList>
    </citation>
    <scope>NUCLEOTIDE SEQUENCE</scope>
</reference>
<name>J9GQC5_9ZZZZ</name>
<evidence type="ECO:0000256" key="1">
    <source>
        <dbReference type="SAM" id="MobiDB-lite"/>
    </source>
</evidence>
<evidence type="ECO:0000256" key="2">
    <source>
        <dbReference type="SAM" id="Phobius"/>
    </source>
</evidence>
<keyword evidence="2" id="KW-0812">Transmembrane</keyword>
<sequence length="177" mass="19965">MRIKIKMYQMKTKFLYLLIILLMSGICSCGSSKKSQKHSEVVKIETNTQSSDSSSLIKEYLITATDSTTEDLEVTITEYDTSMPADSATKKPPVKKEVKVSKRKNNHKTSEQKQEEKQEAKSEVAEVVHVQDSENIEAMKEKTETTMPKQIGGVVWAVCTLIGLIILLYIVSRFGKR</sequence>
<protein>
    <submittedName>
        <fullName evidence="3">Membrane protein</fullName>
    </submittedName>
</protein>
<feature type="region of interest" description="Disordered" evidence="1">
    <location>
        <begin position="82"/>
        <end position="126"/>
    </location>
</feature>
<dbReference type="EMBL" id="AMCI01001740">
    <property type="protein sequence ID" value="EJX04648.1"/>
    <property type="molecule type" value="Genomic_DNA"/>
</dbReference>
<feature type="transmembrane region" description="Helical" evidence="2">
    <location>
        <begin position="151"/>
        <end position="171"/>
    </location>
</feature>